<dbReference type="Proteomes" id="UP000325577">
    <property type="component" value="Linkage Group LG0"/>
</dbReference>
<evidence type="ECO:0000313" key="1">
    <source>
        <dbReference type="EMBL" id="KAA8548769.1"/>
    </source>
</evidence>
<organism evidence="1 2">
    <name type="scientific">Nyssa sinensis</name>
    <dbReference type="NCBI Taxonomy" id="561372"/>
    <lineage>
        <taxon>Eukaryota</taxon>
        <taxon>Viridiplantae</taxon>
        <taxon>Streptophyta</taxon>
        <taxon>Embryophyta</taxon>
        <taxon>Tracheophyta</taxon>
        <taxon>Spermatophyta</taxon>
        <taxon>Magnoliopsida</taxon>
        <taxon>eudicotyledons</taxon>
        <taxon>Gunneridae</taxon>
        <taxon>Pentapetalae</taxon>
        <taxon>asterids</taxon>
        <taxon>Cornales</taxon>
        <taxon>Nyssaceae</taxon>
        <taxon>Nyssa</taxon>
    </lineage>
</organism>
<gene>
    <name evidence="1" type="ORF">F0562_000453</name>
</gene>
<name>A0A5J5C0M6_9ASTE</name>
<dbReference type="EMBL" id="CM018031">
    <property type="protein sequence ID" value="KAA8548769.1"/>
    <property type="molecule type" value="Genomic_DNA"/>
</dbReference>
<dbReference type="AlphaFoldDB" id="A0A5J5C0M6"/>
<evidence type="ECO:0000313" key="2">
    <source>
        <dbReference type="Proteomes" id="UP000325577"/>
    </source>
</evidence>
<proteinExistence type="predicted"/>
<accession>A0A5J5C0M6</accession>
<protein>
    <submittedName>
        <fullName evidence="1">Uncharacterized protein</fullName>
    </submittedName>
</protein>
<sequence>MGNQDVAKLILKPCHGDLDRAIGLVMFFGYRRRFHGLLNLIHGLQVPINLMAITFEDHSFSRLFRCHRIPSLDDSTMERNFPVVDCRWWVQVIGSSGGCDVSGKVDFCRRRRSCILWIGKRGIPWHIGSYILSDEPSWTSTNSYLLKLGNWLSQDLSWLGFVVHGSDAR</sequence>
<keyword evidence="2" id="KW-1185">Reference proteome</keyword>
<reference evidence="1 2" key="1">
    <citation type="submission" date="2019-09" db="EMBL/GenBank/DDBJ databases">
        <title>A chromosome-level genome assembly of the Chinese tupelo Nyssa sinensis.</title>
        <authorList>
            <person name="Yang X."/>
            <person name="Kang M."/>
            <person name="Yang Y."/>
            <person name="Xiong H."/>
            <person name="Wang M."/>
            <person name="Zhang Z."/>
            <person name="Wang Z."/>
            <person name="Wu H."/>
            <person name="Ma T."/>
            <person name="Liu J."/>
            <person name="Xi Z."/>
        </authorList>
    </citation>
    <scope>NUCLEOTIDE SEQUENCE [LARGE SCALE GENOMIC DNA]</scope>
    <source>
        <strain evidence="1">J267</strain>
        <tissue evidence="1">Leaf</tissue>
    </source>
</reference>